<dbReference type="SUPFAM" id="SSF53850">
    <property type="entry name" value="Periplasmic binding protein-like II"/>
    <property type="match status" value="1"/>
</dbReference>
<reference evidence="3" key="1">
    <citation type="submission" date="2024-05" db="EMBL/GenBank/DDBJ databases">
        <title>Genome Sequences of Four Agar- Degrading Marine Bacteria.</title>
        <authorList>
            <person name="Phillips E.K."/>
            <person name="Shaffer J.C."/>
            <person name="Henson M.W."/>
            <person name="Temperton B."/>
            <person name="Thrash C.J."/>
            <person name="Martin M.O."/>
        </authorList>
    </citation>
    <scope>NUCLEOTIDE SEQUENCE</scope>
    <source>
        <strain evidence="3">EKP203</strain>
    </source>
</reference>
<feature type="chain" id="PRO_5046155787" evidence="2">
    <location>
        <begin position="23"/>
        <end position="308"/>
    </location>
</feature>
<evidence type="ECO:0000256" key="2">
    <source>
        <dbReference type="SAM" id="SignalP"/>
    </source>
</evidence>
<accession>A0ABT7Y6F2</accession>
<keyword evidence="4" id="KW-1185">Reference proteome</keyword>
<dbReference type="PANTHER" id="PTHR42928">
    <property type="entry name" value="TRICARBOXYLATE-BINDING PROTEIN"/>
    <property type="match status" value="1"/>
</dbReference>
<dbReference type="InterPro" id="IPR005064">
    <property type="entry name" value="BUG"/>
</dbReference>
<feature type="signal peptide" evidence="2">
    <location>
        <begin position="1"/>
        <end position="22"/>
    </location>
</feature>
<name>A0ABT7Y6F2_9VIBR</name>
<dbReference type="CDD" id="cd07012">
    <property type="entry name" value="PBP2_Bug_TTT"/>
    <property type="match status" value="1"/>
</dbReference>
<evidence type="ECO:0000313" key="3">
    <source>
        <dbReference type="EMBL" id="MDN2483621.1"/>
    </source>
</evidence>
<comment type="caution">
    <text evidence="3">The sequence shown here is derived from an EMBL/GenBank/DDBJ whole genome shotgun (WGS) entry which is preliminary data.</text>
</comment>
<comment type="similarity">
    <text evidence="1">Belongs to the UPF0065 (bug) family.</text>
</comment>
<sequence>MSKLLKSLMVAAGILASATTFAADYPTKNIRLVVPFGAGGGTDAVGRTLANSAKDVLGQNISIVNRTGGAGAVGMSFGAQQRADGYTLTVVTREIASLPQMGLMRHTADDFKLIRLVNLDPAVVLVSKDSPYNTINDLIKDAKENPGSVKFASTAAPNFYLMSLEKDQDIKMNAIPYNGASEAIPAVLGKHTDVTMVTPGEAIAQLRSGQLKALGVMSEERIEYIPDVPTLKEQGIDVVTGTWRGIGAPKDTPNEIIEVLGNAFDEAMASAEFKEFMQKGAMTIHNLDAQSFTDFVEQDTKSLATLIK</sequence>
<keyword evidence="2" id="KW-0732">Signal</keyword>
<dbReference type="EMBL" id="JAUEOZ010000002">
    <property type="protein sequence ID" value="MDN2483621.1"/>
    <property type="molecule type" value="Genomic_DNA"/>
</dbReference>
<dbReference type="InterPro" id="IPR042100">
    <property type="entry name" value="Bug_dom1"/>
</dbReference>
<dbReference type="Proteomes" id="UP001169719">
    <property type="component" value="Unassembled WGS sequence"/>
</dbReference>
<dbReference type="Pfam" id="PF03401">
    <property type="entry name" value="TctC"/>
    <property type="match status" value="1"/>
</dbReference>
<protein>
    <submittedName>
        <fullName evidence="3">Tripartite tricarboxylate transporter substrate binding protein</fullName>
    </submittedName>
</protein>
<dbReference type="RefSeq" id="WP_289963694.1">
    <property type="nucleotide sequence ID" value="NZ_JAUEOZ010000002.1"/>
</dbReference>
<dbReference type="PIRSF" id="PIRSF017082">
    <property type="entry name" value="YflP"/>
    <property type="match status" value="1"/>
</dbReference>
<evidence type="ECO:0000256" key="1">
    <source>
        <dbReference type="ARBA" id="ARBA00006987"/>
    </source>
</evidence>
<dbReference type="Gene3D" id="3.40.190.150">
    <property type="entry name" value="Bordetella uptake gene, domain 1"/>
    <property type="match status" value="1"/>
</dbReference>
<organism evidence="3 4">
    <name type="scientific">Vibrio agarivorans</name>
    <dbReference type="NCBI Taxonomy" id="153622"/>
    <lineage>
        <taxon>Bacteria</taxon>
        <taxon>Pseudomonadati</taxon>
        <taxon>Pseudomonadota</taxon>
        <taxon>Gammaproteobacteria</taxon>
        <taxon>Vibrionales</taxon>
        <taxon>Vibrionaceae</taxon>
        <taxon>Vibrio</taxon>
    </lineage>
</organism>
<proteinExistence type="inferred from homology"/>
<dbReference type="PANTHER" id="PTHR42928:SF5">
    <property type="entry name" value="BLR1237 PROTEIN"/>
    <property type="match status" value="1"/>
</dbReference>
<evidence type="ECO:0000313" key="4">
    <source>
        <dbReference type="Proteomes" id="UP001169719"/>
    </source>
</evidence>
<dbReference type="Gene3D" id="3.40.190.10">
    <property type="entry name" value="Periplasmic binding protein-like II"/>
    <property type="match status" value="1"/>
</dbReference>
<gene>
    <name evidence="3" type="ORF">QWJ08_19935</name>
</gene>